<keyword evidence="15" id="KW-1185">Reference proteome</keyword>
<comment type="function">
    <text evidence="1 11">Catalyzes the oxidative decarboxylation of 6-phosphogluconate to ribulose 5-phosphate and CO(2), with concomitant reduction of NADP to NADPH.</text>
</comment>
<dbReference type="InterPro" id="IPR006183">
    <property type="entry name" value="Pgluconate_DH"/>
</dbReference>
<organism evidence="14 15">
    <name type="scientific">Pasteurella oralis</name>
    <dbReference type="NCBI Taxonomy" id="1071947"/>
    <lineage>
        <taxon>Bacteria</taxon>
        <taxon>Pseudomonadati</taxon>
        <taxon>Pseudomonadota</taxon>
        <taxon>Gammaproteobacteria</taxon>
        <taxon>Pasteurellales</taxon>
        <taxon>Pasteurellaceae</taxon>
        <taxon>Pasteurella</taxon>
    </lineage>
</organism>
<dbReference type="Pfam" id="PF03446">
    <property type="entry name" value="NAD_binding_2"/>
    <property type="match status" value="1"/>
</dbReference>
<dbReference type="InterPro" id="IPR036291">
    <property type="entry name" value="NAD(P)-bd_dom_sf"/>
</dbReference>
<reference evidence="15" key="1">
    <citation type="journal article" date="2019" name="Int. J. Syst. Evol. Microbiol.">
        <title>The Global Catalogue of Microorganisms (GCM) 10K type strain sequencing project: providing services to taxonomists for standard genome sequencing and annotation.</title>
        <authorList>
            <consortium name="The Broad Institute Genomics Platform"/>
            <consortium name="The Broad Institute Genome Sequencing Center for Infectious Disease"/>
            <person name="Wu L."/>
            <person name="Ma J."/>
        </authorList>
    </citation>
    <scope>NUCLEOTIDE SEQUENCE [LARGE SCALE GENOMIC DNA]</scope>
    <source>
        <strain evidence="15">CCM 7950</strain>
    </source>
</reference>
<comment type="catalytic activity">
    <reaction evidence="10 11 12">
        <text>6-phospho-D-gluconate + NADP(+) = D-ribulose 5-phosphate + CO2 + NADPH</text>
        <dbReference type="Rhea" id="RHEA:10116"/>
        <dbReference type="ChEBI" id="CHEBI:16526"/>
        <dbReference type="ChEBI" id="CHEBI:57783"/>
        <dbReference type="ChEBI" id="CHEBI:58121"/>
        <dbReference type="ChEBI" id="CHEBI:58349"/>
        <dbReference type="ChEBI" id="CHEBI:58759"/>
        <dbReference type="EC" id="1.1.1.44"/>
    </reaction>
</comment>
<keyword evidence="11 12" id="KW-0521">NADP</keyword>
<protein>
    <recommendedName>
        <fullName evidence="6 11">6-phosphogluconate dehydrogenase, decarboxylating</fullName>
        <ecNumber evidence="5 11">1.1.1.44</ecNumber>
    </recommendedName>
</protein>
<dbReference type="PROSITE" id="PS00461">
    <property type="entry name" value="6PGD"/>
    <property type="match status" value="1"/>
</dbReference>
<name>A0ABW4NTF2_9PAST</name>
<dbReference type="PRINTS" id="PR00076">
    <property type="entry name" value="6PGDHDRGNASE"/>
</dbReference>
<evidence type="ECO:0000313" key="15">
    <source>
        <dbReference type="Proteomes" id="UP001597420"/>
    </source>
</evidence>
<comment type="caution">
    <text evidence="14">The sequence shown here is derived from an EMBL/GenBank/DDBJ whole genome shotgun (WGS) entry which is preliminary data.</text>
</comment>
<evidence type="ECO:0000256" key="3">
    <source>
        <dbReference type="ARBA" id="ARBA00008419"/>
    </source>
</evidence>
<dbReference type="Gene3D" id="1.10.1040.10">
    <property type="entry name" value="N-(1-d-carboxylethyl)-l-norvaline Dehydrogenase, domain 2"/>
    <property type="match status" value="1"/>
</dbReference>
<evidence type="ECO:0000313" key="14">
    <source>
        <dbReference type="EMBL" id="MFD1805909.1"/>
    </source>
</evidence>
<dbReference type="GO" id="GO:0004616">
    <property type="term" value="F:phosphogluconate dehydrogenase (decarboxylating) activity"/>
    <property type="evidence" value="ECO:0007669"/>
    <property type="project" value="UniProtKB-EC"/>
</dbReference>
<dbReference type="SUPFAM" id="SSF48179">
    <property type="entry name" value="6-phosphogluconate dehydrogenase C-terminal domain-like"/>
    <property type="match status" value="1"/>
</dbReference>
<dbReference type="Gene3D" id="3.40.50.720">
    <property type="entry name" value="NAD(P)-binding Rossmann-like Domain"/>
    <property type="match status" value="1"/>
</dbReference>
<evidence type="ECO:0000256" key="6">
    <source>
        <dbReference type="ARBA" id="ARBA00018193"/>
    </source>
</evidence>
<dbReference type="Pfam" id="PF00393">
    <property type="entry name" value="6PGD"/>
    <property type="match status" value="1"/>
</dbReference>
<dbReference type="InterPro" id="IPR008927">
    <property type="entry name" value="6-PGluconate_DH-like_C_sf"/>
</dbReference>
<dbReference type="NCBIfam" id="NF006765">
    <property type="entry name" value="PRK09287.1"/>
    <property type="match status" value="1"/>
</dbReference>
<evidence type="ECO:0000256" key="4">
    <source>
        <dbReference type="ARBA" id="ARBA00011738"/>
    </source>
</evidence>
<dbReference type="RefSeq" id="WP_379097345.1">
    <property type="nucleotide sequence ID" value="NZ_JAUNLA010000016.1"/>
</dbReference>
<dbReference type="SMART" id="SM01350">
    <property type="entry name" value="6PGD"/>
    <property type="match status" value="1"/>
</dbReference>
<comment type="similarity">
    <text evidence="3 11 12">Belongs to the 6-phosphogluconate dehydrogenase family.</text>
</comment>
<dbReference type="PIRSF" id="PIRSF000109">
    <property type="entry name" value="6PGD"/>
    <property type="match status" value="1"/>
</dbReference>
<evidence type="ECO:0000259" key="13">
    <source>
        <dbReference type="SMART" id="SM01350"/>
    </source>
</evidence>
<gene>
    <name evidence="14" type="primary">gnd</name>
    <name evidence="14" type="ORF">ACFSAV_05895</name>
</gene>
<dbReference type="Gene3D" id="1.20.5.320">
    <property type="entry name" value="6-Phosphogluconate Dehydrogenase, domain 3"/>
    <property type="match status" value="1"/>
</dbReference>
<comment type="subunit">
    <text evidence="4 11">Homodimer.</text>
</comment>
<dbReference type="SUPFAM" id="SSF51735">
    <property type="entry name" value="NAD(P)-binding Rossmann-fold domains"/>
    <property type="match status" value="1"/>
</dbReference>
<evidence type="ECO:0000256" key="11">
    <source>
        <dbReference type="PIRNR" id="PIRNR000109"/>
    </source>
</evidence>
<dbReference type="Proteomes" id="UP001597420">
    <property type="component" value="Unassembled WGS sequence"/>
</dbReference>
<keyword evidence="9 11" id="KW-0570">Pentose shunt</keyword>
<evidence type="ECO:0000256" key="9">
    <source>
        <dbReference type="ARBA" id="ARBA00023126"/>
    </source>
</evidence>
<dbReference type="EMBL" id="JBHUFP010000006">
    <property type="protein sequence ID" value="MFD1805909.1"/>
    <property type="molecule type" value="Genomic_DNA"/>
</dbReference>
<evidence type="ECO:0000256" key="10">
    <source>
        <dbReference type="ARBA" id="ARBA00048640"/>
    </source>
</evidence>
<evidence type="ECO:0000256" key="12">
    <source>
        <dbReference type="RuleBase" id="RU000485"/>
    </source>
</evidence>
<evidence type="ECO:0000256" key="7">
    <source>
        <dbReference type="ARBA" id="ARBA00023002"/>
    </source>
</evidence>
<evidence type="ECO:0000256" key="8">
    <source>
        <dbReference type="ARBA" id="ARBA00023064"/>
    </source>
</evidence>
<evidence type="ECO:0000256" key="1">
    <source>
        <dbReference type="ARBA" id="ARBA00002526"/>
    </source>
</evidence>
<evidence type="ECO:0000256" key="5">
    <source>
        <dbReference type="ARBA" id="ARBA00013011"/>
    </source>
</evidence>
<dbReference type="NCBIfam" id="TIGR00873">
    <property type="entry name" value="gnd"/>
    <property type="match status" value="1"/>
</dbReference>
<proteinExistence type="inferred from homology"/>
<dbReference type="EC" id="1.1.1.44" evidence="5 11"/>
<dbReference type="InterPro" id="IPR013328">
    <property type="entry name" value="6PGD_dom2"/>
</dbReference>
<comment type="pathway">
    <text evidence="2 11 12">Carbohydrate degradation; pentose phosphate pathway; D-ribulose 5-phosphate from D-glucose 6-phosphate (oxidative stage): step 3/3.</text>
</comment>
<dbReference type="InterPro" id="IPR006184">
    <property type="entry name" value="6PGdom_BS"/>
</dbReference>
<evidence type="ECO:0000256" key="2">
    <source>
        <dbReference type="ARBA" id="ARBA00004874"/>
    </source>
</evidence>
<dbReference type="InterPro" id="IPR006113">
    <property type="entry name" value="6PGDH_Gnd/GntZ"/>
</dbReference>
<keyword evidence="7 11" id="KW-0560">Oxidoreductase</keyword>
<feature type="domain" description="6-phosphogluconate dehydrogenase C-terminal" evidence="13">
    <location>
        <begin position="181"/>
        <end position="471"/>
    </location>
</feature>
<accession>A0ABW4NTF2</accession>
<dbReference type="PANTHER" id="PTHR11811">
    <property type="entry name" value="6-PHOSPHOGLUCONATE DEHYDROGENASE"/>
    <property type="match status" value="1"/>
</dbReference>
<dbReference type="InterPro" id="IPR006115">
    <property type="entry name" value="6PGDH_NADP-bd"/>
</dbReference>
<keyword evidence="8 12" id="KW-0311">Gluconate utilization</keyword>
<dbReference type="InterPro" id="IPR006114">
    <property type="entry name" value="6PGDH_C"/>
</dbReference>
<sequence>MSVKGDIGVIGLAVMGQNLILNMNDHGFKVVAYNRTTSKVDEFLQGAAKGTNIIGAYSLEDLASKLEKPRKVMLMVRAGDVVDQFIDALLPHLEAGDIIIDGGNTNYPDTNRRVAYLREKGIRFIGTGVSGGEEGARFGPSIMPGGDESAWEHVKPILQAISAKTDKGEACCDWVGRDGAGHFVKMVHNGIEYGDMQLICEAYQFLKEGVGLSDDELQATFNEWRNTELDSYLIDITADILGYKDEDGTRLVDKILDTAGQKGTGKWTGINALDFGIPLTLITESVFARCVSSFKDQRVEASQLFNKTVGKVEGNKKGWIEAVRKALLASKIISYAQGFMLIREASENFGWNINYGNTALLWREGCIIRSRFLGNIRDAYEADPDLIFLGSDAYFKGILEDSLGEWRQVVAKSIEVGIPMPCMASAITFLDSYTSARLPANLLQAQRDYFGAHTYERTDKPRGEFFHTNWTGRGGDTASTTYDV</sequence>